<feature type="non-terminal residue" evidence="1">
    <location>
        <position position="1"/>
    </location>
</feature>
<protein>
    <submittedName>
        <fullName evidence="1">Uncharacterized protein</fullName>
    </submittedName>
</protein>
<gene>
    <name evidence="1" type="ORF">S03H2_48093</name>
</gene>
<name>X1I8T5_9ZZZZ</name>
<comment type="caution">
    <text evidence="1">The sequence shown here is derived from an EMBL/GenBank/DDBJ whole genome shotgun (WGS) entry which is preliminary data.</text>
</comment>
<reference evidence="1" key="1">
    <citation type="journal article" date="2014" name="Front. Microbiol.">
        <title>High frequency of phylogenetically diverse reductive dehalogenase-homologous genes in deep subseafloor sedimentary metagenomes.</title>
        <authorList>
            <person name="Kawai M."/>
            <person name="Futagami T."/>
            <person name="Toyoda A."/>
            <person name="Takaki Y."/>
            <person name="Nishi S."/>
            <person name="Hori S."/>
            <person name="Arai W."/>
            <person name="Tsubouchi T."/>
            <person name="Morono Y."/>
            <person name="Uchiyama I."/>
            <person name="Ito T."/>
            <person name="Fujiyama A."/>
            <person name="Inagaki F."/>
            <person name="Takami H."/>
        </authorList>
    </citation>
    <scope>NUCLEOTIDE SEQUENCE</scope>
    <source>
        <strain evidence="1">Expedition CK06-06</strain>
    </source>
</reference>
<dbReference type="EMBL" id="BARU01030293">
    <property type="protein sequence ID" value="GAH62494.1"/>
    <property type="molecule type" value="Genomic_DNA"/>
</dbReference>
<dbReference type="AlphaFoldDB" id="X1I8T5"/>
<evidence type="ECO:0000313" key="1">
    <source>
        <dbReference type="EMBL" id="GAH62494.1"/>
    </source>
</evidence>
<sequence>YLFPNFLNSRMPIITITILTIEIKAKSIKILALVNEAPLNIEVKASVA</sequence>
<accession>X1I8T5</accession>
<proteinExistence type="predicted"/>
<organism evidence="1">
    <name type="scientific">marine sediment metagenome</name>
    <dbReference type="NCBI Taxonomy" id="412755"/>
    <lineage>
        <taxon>unclassified sequences</taxon>
        <taxon>metagenomes</taxon>
        <taxon>ecological metagenomes</taxon>
    </lineage>
</organism>